<name>A0A5N6RDB5_9ROSI</name>
<sequence length="98" mass="10642">MPVSTQKDLGISLMAASEDKRKKMMEGVFVISWLIKHLGFSKVDLDQVIDGLHVGLLDGIQDLDLAMVFGTVLGSPVSPSSRSLHWLRISEGSSAVFT</sequence>
<keyword evidence="2" id="KW-1185">Reference proteome</keyword>
<evidence type="ECO:0000313" key="1">
    <source>
        <dbReference type="EMBL" id="KAE8076058.1"/>
    </source>
</evidence>
<dbReference type="AlphaFoldDB" id="A0A5N6RDB5"/>
<accession>A0A5N6RDB5</accession>
<evidence type="ECO:0000313" key="2">
    <source>
        <dbReference type="Proteomes" id="UP000327013"/>
    </source>
</evidence>
<dbReference type="EMBL" id="CM017326">
    <property type="protein sequence ID" value="KAE8076058.1"/>
    <property type="molecule type" value="Genomic_DNA"/>
</dbReference>
<protein>
    <submittedName>
        <fullName evidence="1">Uncharacterized protein</fullName>
    </submittedName>
</protein>
<organism evidence="1 2">
    <name type="scientific">Carpinus fangiana</name>
    <dbReference type="NCBI Taxonomy" id="176857"/>
    <lineage>
        <taxon>Eukaryota</taxon>
        <taxon>Viridiplantae</taxon>
        <taxon>Streptophyta</taxon>
        <taxon>Embryophyta</taxon>
        <taxon>Tracheophyta</taxon>
        <taxon>Spermatophyta</taxon>
        <taxon>Magnoliopsida</taxon>
        <taxon>eudicotyledons</taxon>
        <taxon>Gunneridae</taxon>
        <taxon>Pentapetalae</taxon>
        <taxon>rosids</taxon>
        <taxon>fabids</taxon>
        <taxon>Fagales</taxon>
        <taxon>Betulaceae</taxon>
        <taxon>Carpinus</taxon>
    </lineage>
</organism>
<reference evidence="1 2" key="1">
    <citation type="submission" date="2019-06" db="EMBL/GenBank/DDBJ databases">
        <title>A chromosomal-level reference genome of Carpinus fangiana (Coryloideae, Betulaceae).</title>
        <authorList>
            <person name="Yang X."/>
            <person name="Wang Z."/>
            <person name="Zhang L."/>
            <person name="Hao G."/>
            <person name="Liu J."/>
            <person name="Yang Y."/>
        </authorList>
    </citation>
    <scope>NUCLEOTIDE SEQUENCE [LARGE SCALE GENOMIC DNA]</scope>
    <source>
        <strain evidence="1">Cfa_2016G</strain>
        <tissue evidence="1">Leaf</tissue>
    </source>
</reference>
<dbReference type="Proteomes" id="UP000327013">
    <property type="component" value="Chromosome 6"/>
</dbReference>
<proteinExistence type="predicted"/>
<gene>
    <name evidence="1" type="ORF">FH972_014731</name>
</gene>